<organism evidence="2 3">
    <name type="scientific">Dipteronia sinensis</name>
    <dbReference type="NCBI Taxonomy" id="43782"/>
    <lineage>
        <taxon>Eukaryota</taxon>
        <taxon>Viridiplantae</taxon>
        <taxon>Streptophyta</taxon>
        <taxon>Embryophyta</taxon>
        <taxon>Tracheophyta</taxon>
        <taxon>Spermatophyta</taxon>
        <taxon>Magnoliopsida</taxon>
        <taxon>eudicotyledons</taxon>
        <taxon>Gunneridae</taxon>
        <taxon>Pentapetalae</taxon>
        <taxon>rosids</taxon>
        <taxon>malvids</taxon>
        <taxon>Sapindales</taxon>
        <taxon>Sapindaceae</taxon>
        <taxon>Hippocastanoideae</taxon>
        <taxon>Acereae</taxon>
        <taxon>Dipteronia</taxon>
    </lineage>
</organism>
<dbReference type="EMBL" id="JANJYJ010000009">
    <property type="protein sequence ID" value="KAK3189657.1"/>
    <property type="molecule type" value="Genomic_DNA"/>
</dbReference>
<evidence type="ECO:0000313" key="3">
    <source>
        <dbReference type="Proteomes" id="UP001281410"/>
    </source>
</evidence>
<dbReference type="AlphaFoldDB" id="A0AAE0DWA0"/>
<reference evidence="2" key="1">
    <citation type="journal article" date="2023" name="Plant J.">
        <title>Genome sequences and population genomics provide insights into the demographic history, inbreeding, and mutation load of two 'living fossil' tree species of Dipteronia.</title>
        <authorList>
            <person name="Feng Y."/>
            <person name="Comes H.P."/>
            <person name="Chen J."/>
            <person name="Zhu S."/>
            <person name="Lu R."/>
            <person name="Zhang X."/>
            <person name="Li P."/>
            <person name="Qiu J."/>
            <person name="Olsen K.M."/>
            <person name="Qiu Y."/>
        </authorList>
    </citation>
    <scope>NUCLEOTIDE SEQUENCE</scope>
    <source>
        <strain evidence="2">NBL</strain>
    </source>
</reference>
<accession>A0AAE0DWA0</accession>
<protein>
    <submittedName>
        <fullName evidence="2">Uncharacterized protein</fullName>
    </submittedName>
</protein>
<proteinExistence type="predicted"/>
<sequence length="577" mass="63873">MVGAYCGSSLPAPLTTTTAATTTELLKPPLLSSNSTPLPPRKLSRRKNHLRPKILKTLPKPLILPQPPSTNPIVPIVIPPENDSVFDLPTVKFVPADEEFEETPVEEFEETQVSVSATEGVAAAAEYGAVSGNISAKTLTRIGVGLFGVFVLQTICFWIMGTASSDDDEKNKNLNVLDNKNTNVVNNVNFSVNKDVGFLEETELDYRINEIRAMAREARKMEAKGSKNVEEEDDIVDENVNSKGRIGIEKEINARLVKVEKKLGSRRGKLPGSYLNNLDKFQDNEVANESDEKLLFKSKFKFRRPSSMSSKSDVKGFGSDNRNVNEKKKSGLISTSDDSTKNNSGTVNVENNGSDALITNLNGSRNDMESSENMQREMEVGNTATRFGTVQRTGQGNSLVEVTNSRQPTASGMQHFQKSTEESQETFFKSDNVVMGRKSGSKQSVLGNKSDIQSDLWWLKLPYVLAILMRRGPEHEEEGFFTLRSTSQAQDQSQTSYTVAFENHGDANNFCHLLESYFEDMGLVDFNADIIPLPVKELHDAVESTTRRVIVVRKGQLKLYAGQPFADVEMALHSLIE</sequence>
<evidence type="ECO:0000256" key="1">
    <source>
        <dbReference type="SAM" id="MobiDB-lite"/>
    </source>
</evidence>
<dbReference type="PANTHER" id="PTHR34962:SF3">
    <property type="entry name" value="ABC SUBFAMILY C PROTEIN"/>
    <property type="match status" value="1"/>
</dbReference>
<keyword evidence="3" id="KW-1185">Reference proteome</keyword>
<dbReference type="Proteomes" id="UP001281410">
    <property type="component" value="Unassembled WGS sequence"/>
</dbReference>
<dbReference type="PANTHER" id="PTHR34962">
    <property type="entry name" value="EMBRYO DEFECTIVE 1703-RELATED"/>
    <property type="match status" value="1"/>
</dbReference>
<name>A0AAE0DWA0_9ROSI</name>
<feature type="compositionally biased region" description="Polar residues" evidence="1">
    <location>
        <begin position="332"/>
        <end position="365"/>
    </location>
</feature>
<evidence type="ECO:0000313" key="2">
    <source>
        <dbReference type="EMBL" id="KAK3189657.1"/>
    </source>
</evidence>
<feature type="region of interest" description="Disordered" evidence="1">
    <location>
        <begin position="305"/>
        <end position="368"/>
    </location>
</feature>
<comment type="caution">
    <text evidence="2">The sequence shown here is derived from an EMBL/GenBank/DDBJ whole genome shotgun (WGS) entry which is preliminary data.</text>
</comment>
<gene>
    <name evidence="2" type="ORF">Dsin_029218</name>
</gene>